<dbReference type="EMBL" id="KQ965768">
    <property type="protein sequence ID" value="KXS14575.1"/>
    <property type="molecule type" value="Genomic_DNA"/>
</dbReference>
<dbReference type="OrthoDB" id="10266568at2759"/>
<feature type="coiled-coil region" evidence="1">
    <location>
        <begin position="109"/>
        <end position="143"/>
    </location>
</feature>
<reference evidence="2 3" key="1">
    <citation type="journal article" date="2015" name="Genome Biol. Evol.">
        <title>Phylogenomic analyses indicate that early fungi evolved digesting cell walls of algal ancestors of land plants.</title>
        <authorList>
            <person name="Chang Y."/>
            <person name="Wang S."/>
            <person name="Sekimoto S."/>
            <person name="Aerts A.L."/>
            <person name="Choi C."/>
            <person name="Clum A."/>
            <person name="LaButti K.M."/>
            <person name="Lindquist E.A."/>
            <person name="Yee Ngan C."/>
            <person name="Ohm R.A."/>
            <person name="Salamov A.A."/>
            <person name="Grigoriev I.V."/>
            <person name="Spatafora J.W."/>
            <person name="Berbee M.L."/>
        </authorList>
    </citation>
    <scope>NUCLEOTIDE SEQUENCE [LARGE SCALE GENOMIC DNA]</scope>
    <source>
        <strain evidence="2 3">JEL478</strain>
    </source>
</reference>
<evidence type="ECO:0000313" key="2">
    <source>
        <dbReference type="EMBL" id="KXS14575.1"/>
    </source>
</evidence>
<name>A0A139ADQ9_GONPJ</name>
<dbReference type="GO" id="GO:1904902">
    <property type="term" value="P:ESCRT III complex assembly"/>
    <property type="evidence" value="ECO:0007669"/>
    <property type="project" value="EnsemblFungi"/>
</dbReference>
<dbReference type="GO" id="GO:0005770">
    <property type="term" value="C:late endosome"/>
    <property type="evidence" value="ECO:0007669"/>
    <property type="project" value="EnsemblFungi"/>
</dbReference>
<dbReference type="Pfam" id="PF03357">
    <property type="entry name" value="Snf7"/>
    <property type="match status" value="1"/>
</dbReference>
<accession>A0A139ADQ9</accession>
<sequence>MSKQLENQLFQFKFSAKQMQMAARKCEKEEKQERSKVKKAIEKGQNDIARIHAANAIRKQSEQANYIRLASRMDAAASQIQNAIMTRQMVSNIGVVTKNMEKAMNTMNLEQISTVMDGFEKQMENLEVQSATMEKTMQNTTATSTPLDQVEQLMQQVADEHNLELKTDMPVAGSILPAQPSAVKSPEDDLMARLTALRGSS</sequence>
<dbReference type="GO" id="GO:0032511">
    <property type="term" value="P:late endosome to vacuole transport via multivesicular body sorting pathway"/>
    <property type="evidence" value="ECO:0007669"/>
    <property type="project" value="EnsemblFungi"/>
</dbReference>
<dbReference type="PANTHER" id="PTHR10476">
    <property type="entry name" value="CHARGED MULTIVESICULAR BODY PROTEIN"/>
    <property type="match status" value="1"/>
</dbReference>
<dbReference type="Proteomes" id="UP000070544">
    <property type="component" value="Unassembled WGS sequence"/>
</dbReference>
<evidence type="ECO:0000256" key="1">
    <source>
        <dbReference type="SAM" id="Coils"/>
    </source>
</evidence>
<organism evidence="2 3">
    <name type="scientific">Gonapodya prolifera (strain JEL478)</name>
    <name type="common">Monoblepharis prolifera</name>
    <dbReference type="NCBI Taxonomy" id="1344416"/>
    <lineage>
        <taxon>Eukaryota</taxon>
        <taxon>Fungi</taxon>
        <taxon>Fungi incertae sedis</taxon>
        <taxon>Chytridiomycota</taxon>
        <taxon>Chytridiomycota incertae sedis</taxon>
        <taxon>Monoblepharidomycetes</taxon>
        <taxon>Monoblepharidales</taxon>
        <taxon>Gonapodyaceae</taxon>
        <taxon>Gonapodya</taxon>
    </lineage>
</organism>
<gene>
    <name evidence="2" type="ORF">M427DRAFT_339270</name>
</gene>
<dbReference type="OMA" id="QQITMVM"/>
<keyword evidence="1" id="KW-0175">Coiled coil</keyword>
<dbReference type="GO" id="GO:0006623">
    <property type="term" value="P:protein targeting to vacuole"/>
    <property type="evidence" value="ECO:0007669"/>
    <property type="project" value="EnsemblFungi"/>
</dbReference>
<protein>
    <submittedName>
        <fullName evidence="2">Vacuolar assembly/sorting protein DID2</fullName>
    </submittedName>
</protein>
<keyword evidence="3" id="KW-1185">Reference proteome</keyword>
<proteinExistence type="predicted"/>
<dbReference type="Gene3D" id="6.10.140.1230">
    <property type="match status" value="1"/>
</dbReference>
<evidence type="ECO:0000313" key="3">
    <source>
        <dbReference type="Proteomes" id="UP000070544"/>
    </source>
</evidence>
<dbReference type="STRING" id="1344416.A0A139ADQ9"/>
<dbReference type="AlphaFoldDB" id="A0A139ADQ9"/>
<dbReference type="InterPro" id="IPR005024">
    <property type="entry name" value="Snf7_fam"/>
</dbReference>